<name>A0ABQ0PMG9_9PROT</name>
<dbReference type="EMBL" id="BAPF01000002">
    <property type="protein sequence ID" value="GBQ75426.1"/>
    <property type="molecule type" value="Genomic_DNA"/>
</dbReference>
<keyword evidence="6" id="KW-0028">Amino-acid biosynthesis</keyword>
<protein>
    <recommendedName>
        <fullName evidence="5">Homoserine dehydrogenase</fullName>
        <ecNumber evidence="4">1.1.1.3</ecNumber>
    </recommendedName>
</protein>
<dbReference type="PANTHER" id="PTHR43331">
    <property type="entry name" value="HOMOSERINE DEHYDROGENASE"/>
    <property type="match status" value="1"/>
</dbReference>
<keyword evidence="7" id="KW-0791">Threonine biosynthesis</keyword>
<evidence type="ECO:0000256" key="3">
    <source>
        <dbReference type="ARBA" id="ARBA00006753"/>
    </source>
</evidence>
<evidence type="ECO:0000256" key="7">
    <source>
        <dbReference type="ARBA" id="ARBA00022697"/>
    </source>
</evidence>
<dbReference type="InterPro" id="IPR002912">
    <property type="entry name" value="ACT_dom"/>
</dbReference>
<dbReference type="InterPro" id="IPR005106">
    <property type="entry name" value="Asp/hSer_DH_NAD-bd"/>
</dbReference>
<reference evidence="13" key="1">
    <citation type="submission" date="2013-04" db="EMBL/GenBank/DDBJ databases">
        <title>The genome sequencing project of 58 acetic acid bacteria.</title>
        <authorList>
            <person name="Okamoto-Kainuma A."/>
            <person name="Ishikawa M."/>
            <person name="Umino S."/>
            <person name="Koizumi Y."/>
            <person name="Shiwa Y."/>
            <person name="Yoshikawa H."/>
            <person name="Matsutani M."/>
            <person name="Matsushita K."/>
        </authorList>
    </citation>
    <scope>NUCLEOTIDE SEQUENCE</scope>
    <source>
        <strain evidence="13">DSM 14337</strain>
    </source>
</reference>
<dbReference type="Gene3D" id="3.40.50.720">
    <property type="entry name" value="NAD(P)-binding Rossmann-like Domain"/>
    <property type="match status" value="1"/>
</dbReference>
<keyword evidence="10" id="KW-0486">Methionine biosynthesis</keyword>
<dbReference type="EC" id="1.1.1.3" evidence="4"/>
<keyword evidence="9" id="KW-0560">Oxidoreductase</keyword>
<dbReference type="InterPro" id="IPR001342">
    <property type="entry name" value="HDH_cat"/>
</dbReference>
<evidence type="ECO:0000256" key="9">
    <source>
        <dbReference type="ARBA" id="ARBA00023002"/>
    </source>
</evidence>
<dbReference type="InterPro" id="IPR036291">
    <property type="entry name" value="NAD(P)-bd_dom_sf"/>
</dbReference>
<evidence type="ECO:0000313" key="14">
    <source>
        <dbReference type="Proteomes" id="UP001065047"/>
    </source>
</evidence>
<evidence type="ECO:0000259" key="12">
    <source>
        <dbReference type="PROSITE" id="PS51671"/>
    </source>
</evidence>
<comment type="similarity">
    <text evidence="3 11">Belongs to the homoserine dehydrogenase family.</text>
</comment>
<dbReference type="PIRSF" id="PIRSF000098">
    <property type="entry name" value="Homoser_dehydrog"/>
    <property type="match status" value="1"/>
</dbReference>
<dbReference type="Pfam" id="PF00742">
    <property type="entry name" value="Homoserine_dh"/>
    <property type="match status" value="1"/>
</dbReference>
<dbReference type="Gene3D" id="3.30.360.10">
    <property type="entry name" value="Dihydrodipicolinate Reductase, domain 2"/>
    <property type="match status" value="1"/>
</dbReference>
<evidence type="ECO:0000256" key="1">
    <source>
        <dbReference type="ARBA" id="ARBA00005056"/>
    </source>
</evidence>
<dbReference type="SUPFAM" id="SSF55347">
    <property type="entry name" value="Glyceraldehyde-3-phosphate dehydrogenase-like, C-terminal domain"/>
    <property type="match status" value="1"/>
</dbReference>
<evidence type="ECO:0000256" key="5">
    <source>
        <dbReference type="ARBA" id="ARBA00013376"/>
    </source>
</evidence>
<dbReference type="PANTHER" id="PTHR43331:SF1">
    <property type="entry name" value="HOMOSERINE DEHYDROGENASE"/>
    <property type="match status" value="1"/>
</dbReference>
<dbReference type="Pfam" id="PF03447">
    <property type="entry name" value="NAD_binding_3"/>
    <property type="match status" value="1"/>
</dbReference>
<dbReference type="PROSITE" id="PS01042">
    <property type="entry name" value="HOMOSER_DHGENASE"/>
    <property type="match status" value="1"/>
</dbReference>
<dbReference type="InterPro" id="IPR019811">
    <property type="entry name" value="HDH_CS"/>
</dbReference>
<keyword evidence="8" id="KW-0521">NADP</keyword>
<accession>A0ABQ0PMG9</accession>
<evidence type="ECO:0000256" key="10">
    <source>
        <dbReference type="ARBA" id="ARBA00023167"/>
    </source>
</evidence>
<evidence type="ECO:0000256" key="11">
    <source>
        <dbReference type="RuleBase" id="RU004171"/>
    </source>
</evidence>
<evidence type="ECO:0000313" key="13">
    <source>
        <dbReference type="EMBL" id="GBQ75426.1"/>
    </source>
</evidence>
<evidence type="ECO:0000256" key="4">
    <source>
        <dbReference type="ARBA" id="ARBA00013213"/>
    </source>
</evidence>
<dbReference type="GeneID" id="29557398"/>
<keyword evidence="14" id="KW-1185">Reference proteome</keyword>
<dbReference type="SUPFAM" id="SSF55021">
    <property type="entry name" value="ACT-like"/>
    <property type="match status" value="1"/>
</dbReference>
<dbReference type="SUPFAM" id="SSF51735">
    <property type="entry name" value="NAD(P)-binding Rossmann-fold domains"/>
    <property type="match status" value="1"/>
</dbReference>
<comment type="pathway">
    <text evidence="2">Amino-acid biosynthesis; L-methionine biosynthesis via de novo pathway; L-homoserine from L-aspartate: step 3/3.</text>
</comment>
<dbReference type="NCBIfam" id="NF004976">
    <property type="entry name" value="PRK06349.1"/>
    <property type="match status" value="1"/>
</dbReference>
<feature type="domain" description="ACT" evidence="12">
    <location>
        <begin position="356"/>
        <end position="434"/>
    </location>
</feature>
<comment type="caution">
    <text evidence="13">The sequence shown here is derived from an EMBL/GenBank/DDBJ whole genome shotgun (WGS) entry which is preliminary data.</text>
</comment>
<organism evidence="13 14">
    <name type="scientific">Acetobacter malorum DSM 14337</name>
    <dbReference type="NCBI Taxonomy" id="1307910"/>
    <lineage>
        <taxon>Bacteria</taxon>
        <taxon>Pseudomonadati</taxon>
        <taxon>Pseudomonadota</taxon>
        <taxon>Alphaproteobacteria</taxon>
        <taxon>Acetobacterales</taxon>
        <taxon>Acetobacteraceae</taxon>
        <taxon>Acetobacter</taxon>
    </lineage>
</organism>
<dbReference type="InterPro" id="IPR045865">
    <property type="entry name" value="ACT-like_dom_sf"/>
</dbReference>
<gene>
    <name evidence="13" type="ORF">AA14337_0221</name>
</gene>
<dbReference type="CDD" id="cd04881">
    <property type="entry name" value="ACT_HSDH-Hom"/>
    <property type="match status" value="1"/>
</dbReference>
<comment type="pathway">
    <text evidence="1">Amino-acid biosynthesis; L-threonine biosynthesis; L-threonine from L-aspartate: step 3/5.</text>
</comment>
<dbReference type="PROSITE" id="PS51671">
    <property type="entry name" value="ACT"/>
    <property type="match status" value="1"/>
</dbReference>
<dbReference type="Proteomes" id="UP001065047">
    <property type="component" value="Unassembled WGS sequence"/>
</dbReference>
<sequence length="438" mass="45502">MTSSPSTSPLRLGLAGLGTVGAGVIRLLNTNADLVTARAGRPLKVTAVSARDRTRDRGVDLSGMRWYDNAPDLVADPDVDVVVELIGGSEGTARAVVEAALAAGKPVVTANKALLAIHGPALARLSAEKSAPLLFEAAVAGGIPAIKMVREGLAADRLLRIGGILNGTCNYILTVMRETGKDFGTVLADAQQLGYAEADPSTDIDGLDAAHKLTILAGLAFGQPVAFESLHVEGIRRIGALDLTFARTLGYRIKLLGMARMGETGLEARVTPCLVPENAPIAQVDGVFNAVVAEGAFAGRLMIEGRGAGAGPTASAVAADLIDIARGHTIPVWGVQATDTPPLQANPVSAGTGAFYLRLLVEDRPGVIADITAVLRDCGVSLRSMLQHTPEQNDADPYVPLVLVTHQTSEAAMQDAVARIDGLDVVTDTPVMIRIETD</sequence>
<evidence type="ECO:0000256" key="2">
    <source>
        <dbReference type="ARBA" id="ARBA00005062"/>
    </source>
</evidence>
<evidence type="ECO:0000256" key="6">
    <source>
        <dbReference type="ARBA" id="ARBA00022605"/>
    </source>
</evidence>
<evidence type="ECO:0000256" key="8">
    <source>
        <dbReference type="ARBA" id="ARBA00022857"/>
    </source>
</evidence>
<dbReference type="InterPro" id="IPR016204">
    <property type="entry name" value="HDH"/>
</dbReference>
<dbReference type="RefSeq" id="WP_043550239.1">
    <property type="nucleotide sequence ID" value="NZ_BAPF01000002.1"/>
</dbReference>
<dbReference type="Gene3D" id="3.30.70.260">
    <property type="match status" value="1"/>
</dbReference>
<proteinExistence type="inferred from homology"/>
<dbReference type="Pfam" id="PF01842">
    <property type="entry name" value="ACT"/>
    <property type="match status" value="1"/>
</dbReference>